<dbReference type="AlphaFoldDB" id="A0A6M5Z620"/>
<keyword evidence="2" id="KW-1133">Transmembrane helix</keyword>
<feature type="transmembrane region" description="Helical" evidence="2">
    <location>
        <begin position="273"/>
        <end position="290"/>
    </location>
</feature>
<dbReference type="RefSeq" id="WP_171475520.1">
    <property type="nucleotide sequence ID" value="NZ_CP053452.2"/>
</dbReference>
<feature type="transmembrane region" description="Helical" evidence="2">
    <location>
        <begin position="326"/>
        <end position="344"/>
    </location>
</feature>
<evidence type="ECO:0000256" key="1">
    <source>
        <dbReference type="SAM" id="MobiDB-lite"/>
    </source>
</evidence>
<evidence type="ECO:0000256" key="2">
    <source>
        <dbReference type="SAM" id="Phobius"/>
    </source>
</evidence>
<name>A0A6M5Z620_9BACT</name>
<proteinExistence type="predicted"/>
<keyword evidence="2" id="KW-0812">Transmembrane</keyword>
<feature type="transmembrane region" description="Helical" evidence="2">
    <location>
        <begin position="20"/>
        <end position="40"/>
    </location>
</feature>
<evidence type="ECO:0000313" key="4">
    <source>
        <dbReference type="Proteomes" id="UP000503447"/>
    </source>
</evidence>
<feature type="transmembrane region" description="Helical" evidence="2">
    <location>
        <begin position="123"/>
        <end position="145"/>
    </location>
</feature>
<dbReference type="KEGG" id="ftj:FTUN_8499"/>
<protein>
    <submittedName>
        <fullName evidence="3">Uncharacterized protein</fullName>
    </submittedName>
</protein>
<gene>
    <name evidence="3" type="ORF">FTUN_8499</name>
</gene>
<feature type="region of interest" description="Disordered" evidence="1">
    <location>
        <begin position="352"/>
        <end position="376"/>
    </location>
</feature>
<dbReference type="Proteomes" id="UP000503447">
    <property type="component" value="Chromosome"/>
</dbReference>
<reference evidence="4" key="1">
    <citation type="submission" date="2020-05" db="EMBL/GenBank/DDBJ databases">
        <title>Frigoriglobus tundricola gen. nov., sp. nov., a psychrotolerant cellulolytic planctomycete of the family Gemmataceae with two divergent copies of 16S rRNA gene.</title>
        <authorList>
            <person name="Kulichevskaya I.S."/>
            <person name="Ivanova A.A."/>
            <person name="Naumoff D.G."/>
            <person name="Beletsky A.V."/>
            <person name="Rijpstra W.I.C."/>
            <person name="Sinninghe Damste J.S."/>
            <person name="Mardanov A.V."/>
            <person name="Ravin N.V."/>
            <person name="Dedysh S.N."/>
        </authorList>
    </citation>
    <scope>NUCLEOTIDE SEQUENCE [LARGE SCALE GENOMIC DNA]</scope>
    <source>
        <strain evidence="4">PL17</strain>
    </source>
</reference>
<evidence type="ECO:0000313" key="3">
    <source>
        <dbReference type="EMBL" id="QJX00861.1"/>
    </source>
</evidence>
<dbReference type="EMBL" id="CP053452">
    <property type="protein sequence ID" value="QJX00861.1"/>
    <property type="molecule type" value="Genomic_DNA"/>
</dbReference>
<feature type="transmembrane region" description="Helical" evidence="2">
    <location>
        <begin position="248"/>
        <end position="267"/>
    </location>
</feature>
<feature type="transmembrane region" description="Helical" evidence="2">
    <location>
        <begin position="302"/>
        <end position="320"/>
    </location>
</feature>
<accession>A0A6M5Z620</accession>
<sequence length="376" mass="40418">MTLPSAPAPTGPATGPATDSFVPVAQFAATAALVLGFYLLRGSLQGWVAGSIDPVTVRVIAIAGLLLALLAVWWKVVARDPRFHAPMLVTAVLALSDASFGLLDNHPAPPWLVDLTGGALTEYSPTFLTMAATVLCELALGRFMWGKWPHPASAYVSGISAGILVKSSLLWPFLLCGLISITSKYVLRIGNRHIWNPTNLGMTVMLFLAPQHVSSLSVQAGNNGLALVTIWVLGGMVMYKLGRFHIPFAFILAFVPLAFLRSAVTGHPWQTELAPLTHPMFQLYIFFMITDPKTTVRGWWKQVGVAVLVAAAETVFRLAFKDVHSLYHALFVVGPVANVIEIYSDRARAARGAQPSRPERTEESVGSVGGAVLGKV</sequence>
<feature type="compositionally biased region" description="Gly residues" evidence="1">
    <location>
        <begin position="367"/>
        <end position="376"/>
    </location>
</feature>
<feature type="transmembrane region" description="Helical" evidence="2">
    <location>
        <begin position="52"/>
        <end position="73"/>
    </location>
</feature>
<organism evidence="3 4">
    <name type="scientific">Frigoriglobus tundricola</name>
    <dbReference type="NCBI Taxonomy" id="2774151"/>
    <lineage>
        <taxon>Bacteria</taxon>
        <taxon>Pseudomonadati</taxon>
        <taxon>Planctomycetota</taxon>
        <taxon>Planctomycetia</taxon>
        <taxon>Gemmatales</taxon>
        <taxon>Gemmataceae</taxon>
        <taxon>Frigoriglobus</taxon>
    </lineage>
</organism>
<keyword evidence="2" id="KW-0472">Membrane</keyword>
<keyword evidence="4" id="KW-1185">Reference proteome</keyword>